<dbReference type="EMBL" id="CM044706">
    <property type="protein sequence ID" value="KAI5657897.1"/>
    <property type="molecule type" value="Genomic_DNA"/>
</dbReference>
<reference evidence="2" key="1">
    <citation type="journal article" date="2023" name="Nat. Plants">
        <title>Single-cell RNA sequencing provides a high-resolution roadmap for understanding the multicellular compartmentation of specialized metabolism.</title>
        <authorList>
            <person name="Sun S."/>
            <person name="Shen X."/>
            <person name="Li Y."/>
            <person name="Li Y."/>
            <person name="Wang S."/>
            <person name="Li R."/>
            <person name="Zhang H."/>
            <person name="Shen G."/>
            <person name="Guo B."/>
            <person name="Wei J."/>
            <person name="Xu J."/>
            <person name="St-Pierre B."/>
            <person name="Chen S."/>
            <person name="Sun C."/>
        </authorList>
    </citation>
    <scope>NUCLEOTIDE SEQUENCE [LARGE SCALE GENOMIC DNA]</scope>
</reference>
<protein>
    <submittedName>
        <fullName evidence="1">Uncharacterized protein</fullName>
    </submittedName>
</protein>
<sequence>MPPHTSPTTPWATGPNANTSATTSRRDLPTAESRRLNIPHSVTQRGDGVSIWQTNKGKVVYLPFKEGPVSWTDDPFFTFTSRCSYPKLMEYFPTTMMHGEVNELKGIRAKLIASKNEVMWDLNVQWQWAYELEAELKDLKSYFTALEERCQVAESSRTTKRHELSELMGKLSSVEVVLEEKERTFTQHC</sequence>
<name>A0ACC0AAD2_CATRO</name>
<dbReference type="Proteomes" id="UP001060085">
    <property type="component" value="Linkage Group LG06"/>
</dbReference>
<evidence type="ECO:0000313" key="2">
    <source>
        <dbReference type="Proteomes" id="UP001060085"/>
    </source>
</evidence>
<evidence type="ECO:0000313" key="1">
    <source>
        <dbReference type="EMBL" id="KAI5657897.1"/>
    </source>
</evidence>
<accession>A0ACC0AAD2</accession>
<keyword evidence="2" id="KW-1185">Reference proteome</keyword>
<gene>
    <name evidence="1" type="ORF">M9H77_26690</name>
</gene>
<proteinExistence type="predicted"/>
<comment type="caution">
    <text evidence="1">The sequence shown here is derived from an EMBL/GenBank/DDBJ whole genome shotgun (WGS) entry which is preliminary data.</text>
</comment>
<organism evidence="1 2">
    <name type="scientific">Catharanthus roseus</name>
    <name type="common">Madagascar periwinkle</name>
    <name type="synonym">Vinca rosea</name>
    <dbReference type="NCBI Taxonomy" id="4058"/>
    <lineage>
        <taxon>Eukaryota</taxon>
        <taxon>Viridiplantae</taxon>
        <taxon>Streptophyta</taxon>
        <taxon>Embryophyta</taxon>
        <taxon>Tracheophyta</taxon>
        <taxon>Spermatophyta</taxon>
        <taxon>Magnoliopsida</taxon>
        <taxon>eudicotyledons</taxon>
        <taxon>Gunneridae</taxon>
        <taxon>Pentapetalae</taxon>
        <taxon>asterids</taxon>
        <taxon>lamiids</taxon>
        <taxon>Gentianales</taxon>
        <taxon>Apocynaceae</taxon>
        <taxon>Rauvolfioideae</taxon>
        <taxon>Vinceae</taxon>
        <taxon>Catharanthinae</taxon>
        <taxon>Catharanthus</taxon>
    </lineage>
</organism>